<feature type="region of interest" description="Disordered" evidence="2">
    <location>
        <begin position="636"/>
        <end position="655"/>
    </location>
</feature>
<dbReference type="Proteomes" id="UP001152799">
    <property type="component" value="Chromosome 9"/>
</dbReference>
<reference evidence="3" key="1">
    <citation type="submission" date="2022-01" db="EMBL/GenBank/DDBJ databases">
        <authorList>
            <person name="King R."/>
        </authorList>
    </citation>
    <scope>NUCLEOTIDE SEQUENCE</scope>
</reference>
<dbReference type="OrthoDB" id="6753578at2759"/>
<feature type="region of interest" description="Disordered" evidence="2">
    <location>
        <begin position="1"/>
        <end position="75"/>
    </location>
</feature>
<evidence type="ECO:0000313" key="3">
    <source>
        <dbReference type="EMBL" id="CAG9773484.1"/>
    </source>
</evidence>
<keyword evidence="4" id="KW-1185">Reference proteome</keyword>
<proteinExistence type="predicted"/>
<gene>
    <name evidence="3" type="ORF">CEUTPL_LOCUS13874</name>
</gene>
<name>A0A9N9N066_9CUCU</name>
<protein>
    <submittedName>
        <fullName evidence="3">Uncharacterized protein</fullName>
    </submittedName>
</protein>
<dbReference type="AlphaFoldDB" id="A0A9N9N066"/>
<evidence type="ECO:0000313" key="4">
    <source>
        <dbReference type="Proteomes" id="UP001152799"/>
    </source>
</evidence>
<evidence type="ECO:0000256" key="1">
    <source>
        <dbReference type="SAM" id="Coils"/>
    </source>
</evidence>
<feature type="compositionally biased region" description="Acidic residues" evidence="2">
    <location>
        <begin position="24"/>
        <end position="47"/>
    </location>
</feature>
<organism evidence="3 4">
    <name type="scientific">Ceutorhynchus assimilis</name>
    <name type="common">cabbage seed weevil</name>
    <dbReference type="NCBI Taxonomy" id="467358"/>
    <lineage>
        <taxon>Eukaryota</taxon>
        <taxon>Metazoa</taxon>
        <taxon>Ecdysozoa</taxon>
        <taxon>Arthropoda</taxon>
        <taxon>Hexapoda</taxon>
        <taxon>Insecta</taxon>
        <taxon>Pterygota</taxon>
        <taxon>Neoptera</taxon>
        <taxon>Endopterygota</taxon>
        <taxon>Coleoptera</taxon>
        <taxon>Polyphaga</taxon>
        <taxon>Cucujiformia</taxon>
        <taxon>Curculionidae</taxon>
        <taxon>Ceutorhynchinae</taxon>
        <taxon>Ceutorhynchus</taxon>
    </lineage>
</organism>
<evidence type="ECO:0000256" key="2">
    <source>
        <dbReference type="SAM" id="MobiDB-lite"/>
    </source>
</evidence>
<dbReference type="EMBL" id="OU892285">
    <property type="protein sequence ID" value="CAG9773484.1"/>
    <property type="molecule type" value="Genomic_DNA"/>
</dbReference>
<dbReference type="PANTHER" id="PTHR10773:SF19">
    <property type="match status" value="1"/>
</dbReference>
<sequence length="655" mass="76388">MDTGESEDEDYSSSSSYEPSNLGSEEDTDGEGEEEVNIQAEEGEEEVNIQAEAHSPPRRGRKRVRNESSWKKNVRKRCRNEGEQYVSSRGREVPAKSFQNINCGCKKMCNNRVNENERKIMHDSFWKLGDFSKQNTFIHGLIKSESIKQKRPRDNSKSPKSVTYQYSLKINNINIPICKKFFLQTFEISDGRLYRILAKKKVSDITDGRGKKIPANKINDLDVIEHIKSFPAYQSHYSRKDNPNRKYLNPNLSIHKMYEMYVEKCTNENKMPVKEKFYYKVFSTKFNLHFKPPIKDSCRTCDELHLKLLSENNEEIKTDLQTQKNLHIAKAKQARDSLNKNKNEASDTLYVATFDLQKALPFPQLSTSVAYYKRNMYIYNFGVHSFNLSNGFMYMWDETEGGRGSQDIASCLVKHLMENAREYDHIILYSDSCTGQNRNIKLALTLLKLVQNNNMNVNTLDLKFLVSGHSFLPNDADFGVVEKASRKHSQIHGPEDWIDIVKGAKRTRPFQVFQMKRTEFLSTKSLEDSIKNRKKNVGGETYSWLKIRWFRFERDSPFKFKYKETLNEMIDFNEVSLAKAGKGKQPVSLPENQDVLYPQRRIVTQQKKRDMLDLLPFIPPIRHAYFKNLPTEIRTRQAQTARHETSSDEDEWVFD</sequence>
<accession>A0A9N9N066</accession>
<keyword evidence="1" id="KW-0175">Coiled coil</keyword>
<feature type="coiled-coil region" evidence="1">
    <location>
        <begin position="306"/>
        <end position="348"/>
    </location>
</feature>
<feature type="compositionally biased region" description="Acidic residues" evidence="2">
    <location>
        <begin position="1"/>
        <end position="11"/>
    </location>
</feature>
<dbReference type="PANTHER" id="PTHR10773">
    <property type="entry name" value="DNA-DIRECTED RNA POLYMERASES I, II, AND III SUBUNIT RPABC2"/>
    <property type="match status" value="1"/>
</dbReference>